<dbReference type="Proteomes" id="UP000053144">
    <property type="component" value="Chromosome 6"/>
</dbReference>
<gene>
    <name evidence="1" type="ORF">LR48_Vigan06g093300</name>
</gene>
<protein>
    <submittedName>
        <fullName evidence="1">Uncharacterized protein</fullName>
    </submittedName>
</protein>
<organism evidence="1 2">
    <name type="scientific">Phaseolus angularis</name>
    <name type="common">Azuki bean</name>
    <name type="synonym">Vigna angularis</name>
    <dbReference type="NCBI Taxonomy" id="3914"/>
    <lineage>
        <taxon>Eukaryota</taxon>
        <taxon>Viridiplantae</taxon>
        <taxon>Streptophyta</taxon>
        <taxon>Embryophyta</taxon>
        <taxon>Tracheophyta</taxon>
        <taxon>Spermatophyta</taxon>
        <taxon>Magnoliopsida</taxon>
        <taxon>eudicotyledons</taxon>
        <taxon>Gunneridae</taxon>
        <taxon>Pentapetalae</taxon>
        <taxon>rosids</taxon>
        <taxon>fabids</taxon>
        <taxon>Fabales</taxon>
        <taxon>Fabaceae</taxon>
        <taxon>Papilionoideae</taxon>
        <taxon>50 kb inversion clade</taxon>
        <taxon>NPAAA clade</taxon>
        <taxon>indigoferoid/millettioid clade</taxon>
        <taxon>Phaseoleae</taxon>
        <taxon>Vigna</taxon>
    </lineage>
</organism>
<reference evidence="2" key="1">
    <citation type="journal article" date="2015" name="Proc. Natl. Acad. Sci. U.S.A.">
        <title>Genome sequencing of adzuki bean (Vigna angularis) provides insight into high starch and low fat accumulation and domestication.</title>
        <authorList>
            <person name="Yang K."/>
            <person name="Tian Z."/>
            <person name="Chen C."/>
            <person name="Luo L."/>
            <person name="Zhao B."/>
            <person name="Wang Z."/>
            <person name="Yu L."/>
            <person name="Li Y."/>
            <person name="Sun Y."/>
            <person name="Li W."/>
            <person name="Chen Y."/>
            <person name="Li Y."/>
            <person name="Zhang Y."/>
            <person name="Ai D."/>
            <person name="Zhao J."/>
            <person name="Shang C."/>
            <person name="Ma Y."/>
            <person name="Wu B."/>
            <person name="Wang M."/>
            <person name="Gao L."/>
            <person name="Sun D."/>
            <person name="Zhang P."/>
            <person name="Guo F."/>
            <person name="Wang W."/>
            <person name="Li Y."/>
            <person name="Wang J."/>
            <person name="Varshney R.K."/>
            <person name="Wang J."/>
            <person name="Ling H.Q."/>
            <person name="Wan P."/>
        </authorList>
    </citation>
    <scope>NUCLEOTIDE SEQUENCE</scope>
    <source>
        <strain evidence="2">cv. Jingnong 6</strain>
    </source>
</reference>
<name>A0A0L9UST0_PHAAN</name>
<evidence type="ECO:0000313" key="1">
    <source>
        <dbReference type="EMBL" id="KOM45627.1"/>
    </source>
</evidence>
<evidence type="ECO:0000313" key="2">
    <source>
        <dbReference type="Proteomes" id="UP000053144"/>
    </source>
</evidence>
<accession>A0A0L9UST0</accession>
<proteinExistence type="predicted"/>
<dbReference type="AlphaFoldDB" id="A0A0L9UST0"/>
<dbReference type="EMBL" id="CM003376">
    <property type="protein sequence ID" value="KOM45627.1"/>
    <property type="molecule type" value="Genomic_DNA"/>
</dbReference>
<dbReference type="PROSITE" id="PS51257">
    <property type="entry name" value="PROKAR_LIPOPROTEIN"/>
    <property type="match status" value="1"/>
</dbReference>
<sequence>MHPLFRVVGSRCWTCVASSLASSCTSIFARYNPCLKCVAVSIGARYVLSSRGPLASSLTCNAGWLLLYALDQLCVTPFIQAAGPRFPMGRVLFASSTLHRVHLPKKLPDM</sequence>
<dbReference type="Gramene" id="KOM45627">
    <property type="protein sequence ID" value="KOM45627"/>
    <property type="gene ID" value="LR48_Vigan06g093300"/>
</dbReference>